<evidence type="ECO:0000313" key="4">
    <source>
        <dbReference type="Proteomes" id="UP001265746"/>
    </source>
</evidence>
<dbReference type="InterPro" id="IPR015424">
    <property type="entry name" value="PyrdxlP-dep_Trfase"/>
</dbReference>
<dbReference type="PANTHER" id="PTHR43092:SF2">
    <property type="entry name" value="HERCYNYLCYSTEINE SULFOXIDE LYASE"/>
    <property type="match status" value="1"/>
</dbReference>
<gene>
    <name evidence="3" type="ORF">N8I77_002847</name>
</gene>
<proteinExistence type="predicted"/>
<dbReference type="InterPro" id="IPR000192">
    <property type="entry name" value="Aminotrans_V_dom"/>
</dbReference>
<feature type="domain" description="Aminotransferase class V" evidence="2">
    <location>
        <begin position="83"/>
        <end position="261"/>
    </location>
</feature>
<dbReference type="SUPFAM" id="SSF53383">
    <property type="entry name" value="PLP-dependent transferases"/>
    <property type="match status" value="1"/>
</dbReference>
<dbReference type="Pfam" id="PF00266">
    <property type="entry name" value="Aminotran_5"/>
    <property type="match status" value="1"/>
</dbReference>
<evidence type="ECO:0000313" key="3">
    <source>
        <dbReference type="EMBL" id="KAK2616140.1"/>
    </source>
</evidence>
<dbReference type="InterPro" id="IPR015421">
    <property type="entry name" value="PyrdxlP-dep_Trfase_major"/>
</dbReference>
<reference evidence="3" key="1">
    <citation type="submission" date="2023-06" db="EMBL/GenBank/DDBJ databases">
        <authorList>
            <person name="Noh H."/>
        </authorList>
    </citation>
    <scope>NUCLEOTIDE SEQUENCE</scope>
    <source>
        <strain evidence="3">DUCC20226</strain>
    </source>
</reference>
<comment type="caution">
    <text evidence="3">The sequence shown here is derived from an EMBL/GenBank/DDBJ whole genome shotgun (WGS) entry which is preliminary data.</text>
</comment>
<organism evidence="3 4">
    <name type="scientific">Phomopsis amygdali</name>
    <name type="common">Fusicoccum amygdali</name>
    <dbReference type="NCBI Taxonomy" id="1214568"/>
    <lineage>
        <taxon>Eukaryota</taxon>
        <taxon>Fungi</taxon>
        <taxon>Dikarya</taxon>
        <taxon>Ascomycota</taxon>
        <taxon>Pezizomycotina</taxon>
        <taxon>Sordariomycetes</taxon>
        <taxon>Sordariomycetidae</taxon>
        <taxon>Diaporthales</taxon>
        <taxon>Diaporthaceae</taxon>
        <taxon>Diaporthe</taxon>
    </lineage>
</organism>
<dbReference type="Gene3D" id="3.40.640.10">
    <property type="entry name" value="Type I PLP-dependent aspartate aminotransferase-like (Major domain)"/>
    <property type="match status" value="1"/>
</dbReference>
<dbReference type="Proteomes" id="UP001265746">
    <property type="component" value="Unassembled WGS sequence"/>
</dbReference>
<name>A0AAD9W9T9_PHOAM</name>
<dbReference type="PANTHER" id="PTHR43092">
    <property type="entry name" value="L-CYSTEINE DESULFHYDRASE"/>
    <property type="match status" value="1"/>
</dbReference>
<sequence>MHSLRVYSTIMDATTKVSISGAHFTSGTGIALRQAHFSFAQGYRPLNHGSFGAFPKAVADYQRQLQLETEARPDTFLRYTYPKLLQTARTAIAPLLGADMDEVAFIPNATTGVNTVLRNINFKEGHVVVYFNTIYEACLKTLQSVAETAGIQLCSVDLTYPIEDGEILKKFEDTIRSTQAMGKSVKLAMFDTVLTFPGVRFPWEALVKSCKKLGILSFVDGAHGIGHIDLTHLGGLKPDFMISNCYKWLMVPRGCAILYVPFANHHLIRTTFPTSVGYEKPNTREVMKPSDYFVHLFVKVSTTDNTPFLCVPTALKWRHEVCGGEERVRTYCERIAKAGGQRMAEILGTEVLGGSSHSFQQCCFTNVRLPLSIAQLDVQEADGAVIAKWIRGKTAEQYETYITTKFYAGAFWTRISGQVYLSVDDFEFGARTLLELCRRVEAGEWKQG</sequence>
<dbReference type="EMBL" id="JAUJFL010000001">
    <property type="protein sequence ID" value="KAK2616140.1"/>
    <property type="molecule type" value="Genomic_DNA"/>
</dbReference>
<accession>A0AAD9W9T9</accession>
<keyword evidence="4" id="KW-1185">Reference proteome</keyword>
<keyword evidence="1" id="KW-0663">Pyridoxal phosphate</keyword>
<evidence type="ECO:0000256" key="1">
    <source>
        <dbReference type="ARBA" id="ARBA00022898"/>
    </source>
</evidence>
<protein>
    <recommendedName>
        <fullName evidence="2">Aminotransferase class V domain-containing protein</fullName>
    </recommendedName>
</protein>
<dbReference type="AlphaFoldDB" id="A0AAD9W9T9"/>
<evidence type="ECO:0000259" key="2">
    <source>
        <dbReference type="Pfam" id="PF00266"/>
    </source>
</evidence>